<reference evidence="2" key="1">
    <citation type="submission" date="2015-07" db="EMBL/GenBank/DDBJ databases">
        <title>Transcriptome Assembly of Anthurium amnicola.</title>
        <authorList>
            <person name="Suzuki J."/>
        </authorList>
    </citation>
    <scope>NUCLEOTIDE SEQUENCE</scope>
</reference>
<feature type="chain" id="PRO_5008899807" evidence="1">
    <location>
        <begin position="34"/>
        <end position="163"/>
    </location>
</feature>
<feature type="signal peptide" evidence="1">
    <location>
        <begin position="1"/>
        <end position="33"/>
    </location>
</feature>
<proteinExistence type="predicted"/>
<protein>
    <submittedName>
        <fullName evidence="2">U3 small nucleolar RNA-associated protein 12</fullName>
    </submittedName>
</protein>
<feature type="non-terminal residue" evidence="2">
    <location>
        <position position="1"/>
    </location>
</feature>
<evidence type="ECO:0000313" key="2">
    <source>
        <dbReference type="EMBL" id="JAT47294.1"/>
    </source>
</evidence>
<sequence>FSTNKKVKIDRKNKMKLNLFLLLLTTLIATVLSQIPPHVLIESAIINNLEKYWALNDTGTGVVLKTRGDPWVIVPGPYGSYILPVGHRGAVQCNGVGGQLTIGDGDGNDKIWHIIGPLGLDTPVALQSDLKSPVRFAAASSDLKVIAGEDGILQWIIIKPLHE</sequence>
<evidence type="ECO:0000256" key="1">
    <source>
        <dbReference type="SAM" id="SignalP"/>
    </source>
</evidence>
<dbReference type="EMBL" id="GDJX01020642">
    <property type="protein sequence ID" value="JAT47294.1"/>
    <property type="molecule type" value="Transcribed_RNA"/>
</dbReference>
<accession>A0A1D1XY08</accession>
<keyword evidence="1" id="KW-0732">Signal</keyword>
<gene>
    <name evidence="2" type="primary">DIP2_4</name>
    <name evidence="2" type="ORF">g.78806</name>
</gene>
<name>A0A1D1XY08_9ARAE</name>
<organism evidence="2">
    <name type="scientific">Anthurium amnicola</name>
    <dbReference type="NCBI Taxonomy" id="1678845"/>
    <lineage>
        <taxon>Eukaryota</taxon>
        <taxon>Viridiplantae</taxon>
        <taxon>Streptophyta</taxon>
        <taxon>Embryophyta</taxon>
        <taxon>Tracheophyta</taxon>
        <taxon>Spermatophyta</taxon>
        <taxon>Magnoliopsida</taxon>
        <taxon>Liliopsida</taxon>
        <taxon>Araceae</taxon>
        <taxon>Pothoideae</taxon>
        <taxon>Potheae</taxon>
        <taxon>Anthurium</taxon>
    </lineage>
</organism>
<dbReference type="AlphaFoldDB" id="A0A1D1XY08"/>